<proteinExistence type="predicted"/>
<dbReference type="RefSeq" id="WP_252029957.1">
    <property type="nucleotide sequence ID" value="NZ_JAKRRX010000141.1"/>
</dbReference>
<dbReference type="AlphaFoldDB" id="A0A9X3HU60"/>
<dbReference type="Pfam" id="PF11993">
    <property type="entry name" value="VC2046"/>
    <property type="match status" value="1"/>
</dbReference>
<organism evidence="1 2">
    <name type="scientific">Vibrio paucivorans</name>
    <dbReference type="NCBI Taxonomy" id="2829489"/>
    <lineage>
        <taxon>Bacteria</taxon>
        <taxon>Pseudomonadati</taxon>
        <taxon>Pseudomonadota</taxon>
        <taxon>Gammaproteobacteria</taxon>
        <taxon>Vibrionales</taxon>
        <taxon>Vibrionaceae</taxon>
        <taxon>Vibrio</taxon>
    </lineage>
</organism>
<accession>A0A9X3HU60</accession>
<sequence>MYADNVDTIHTLDKATIINELRFGNGINHAVHAGRRSDFALILSMFSDDVRDNTPVEQIDPPEVTDAVLRQRFELQEPQPLRSDPTSYPISARHADMFHAAGLPSAKLSHYLTPEPLTYLPSETFDLPEEVYHNLSGHQRRQLAETKPRNLMSADIYNQLVVAQRNYQIQTQA</sequence>
<evidence type="ECO:0000313" key="2">
    <source>
        <dbReference type="Proteomes" id="UP001155586"/>
    </source>
</evidence>
<comment type="caution">
    <text evidence="1">The sequence shown here is derived from an EMBL/GenBank/DDBJ whole genome shotgun (WGS) entry which is preliminary data.</text>
</comment>
<evidence type="ECO:0000313" key="1">
    <source>
        <dbReference type="EMBL" id="MCW8335772.1"/>
    </source>
</evidence>
<gene>
    <name evidence="1" type="ORF">MD483_18335</name>
</gene>
<protein>
    <recommendedName>
        <fullName evidence="3">Queuosine biosynthesis protein QueD</fullName>
    </recommendedName>
</protein>
<reference evidence="1" key="1">
    <citation type="submission" date="2022-02" db="EMBL/GenBank/DDBJ databases">
        <title>Vibrio sp. nov., a new bacterium isolated from Bohai sea, China.</title>
        <authorList>
            <person name="Yuan Y."/>
        </authorList>
    </citation>
    <scope>NUCLEOTIDE SEQUENCE</scope>
    <source>
        <strain evidence="1">DBSS07</strain>
    </source>
</reference>
<keyword evidence="2" id="KW-1185">Reference proteome</keyword>
<evidence type="ECO:0008006" key="3">
    <source>
        <dbReference type="Google" id="ProtNLM"/>
    </source>
</evidence>
<dbReference type="Proteomes" id="UP001155586">
    <property type="component" value="Unassembled WGS sequence"/>
</dbReference>
<name>A0A9X3HU60_9VIBR</name>
<dbReference type="InterPro" id="IPR021879">
    <property type="entry name" value="VC2046_fam"/>
</dbReference>
<dbReference type="EMBL" id="JAKRRX010000141">
    <property type="protein sequence ID" value="MCW8335772.1"/>
    <property type="molecule type" value="Genomic_DNA"/>
</dbReference>